<dbReference type="EMBL" id="BOMY01000051">
    <property type="protein sequence ID" value="GIF25402.1"/>
    <property type="molecule type" value="Genomic_DNA"/>
</dbReference>
<keyword evidence="2" id="KW-0472">Membrane</keyword>
<gene>
    <name evidence="3" type="ORF">Ate02nite_81320</name>
</gene>
<feature type="transmembrane region" description="Helical" evidence="2">
    <location>
        <begin position="89"/>
        <end position="116"/>
    </location>
</feature>
<keyword evidence="4" id="KW-1185">Reference proteome</keyword>
<dbReference type="AlphaFoldDB" id="A0A919TZ03"/>
<comment type="caution">
    <text evidence="3">The sequence shown here is derived from an EMBL/GenBank/DDBJ whole genome shotgun (WGS) entry which is preliminary data.</text>
</comment>
<organism evidence="3 4">
    <name type="scientific">Paractinoplanes tereljensis</name>
    <dbReference type="NCBI Taxonomy" id="571912"/>
    <lineage>
        <taxon>Bacteria</taxon>
        <taxon>Bacillati</taxon>
        <taxon>Actinomycetota</taxon>
        <taxon>Actinomycetes</taxon>
        <taxon>Micromonosporales</taxon>
        <taxon>Micromonosporaceae</taxon>
        <taxon>Paractinoplanes</taxon>
    </lineage>
</organism>
<dbReference type="Proteomes" id="UP000623608">
    <property type="component" value="Unassembled WGS sequence"/>
</dbReference>
<evidence type="ECO:0000256" key="1">
    <source>
        <dbReference type="SAM" id="MobiDB-lite"/>
    </source>
</evidence>
<evidence type="ECO:0000313" key="3">
    <source>
        <dbReference type="EMBL" id="GIF25402.1"/>
    </source>
</evidence>
<feature type="compositionally biased region" description="Pro residues" evidence="1">
    <location>
        <begin position="306"/>
        <end position="325"/>
    </location>
</feature>
<feature type="transmembrane region" description="Helical" evidence="2">
    <location>
        <begin position="56"/>
        <end position="77"/>
    </location>
</feature>
<feature type="region of interest" description="Disordered" evidence="1">
    <location>
        <begin position="277"/>
        <end position="325"/>
    </location>
</feature>
<keyword evidence="2" id="KW-0812">Transmembrane</keyword>
<keyword evidence="2" id="KW-1133">Transmembrane helix</keyword>
<feature type="transmembrane region" description="Helical" evidence="2">
    <location>
        <begin position="157"/>
        <end position="185"/>
    </location>
</feature>
<accession>A0A919TZ03</accession>
<feature type="compositionally biased region" description="Low complexity" evidence="1">
    <location>
        <begin position="289"/>
        <end position="305"/>
    </location>
</feature>
<evidence type="ECO:0000256" key="2">
    <source>
        <dbReference type="SAM" id="Phobius"/>
    </source>
</evidence>
<proteinExistence type="predicted"/>
<protein>
    <submittedName>
        <fullName evidence="3">Uncharacterized protein</fullName>
    </submittedName>
</protein>
<sequence>MTVAYAFQVGVAAALLLSVLAAITGAIHYLSLINEAARAVADADPDDVNGERASSVIGALVSAIPTLAVAVWLGFTARGLHRGHNVSRILSALGLAAPVLLGLLSCCVGGAFAGILGLTLAGGGEFDSGTDDYSEFDYGSDYDSAFYDKLDSLDTGAFSTVVGVIGNGLSLLALGLAAAALILLFTGPANRFFRPQVPGFPPPFGYPPPYGYPQPYAYGPPMFAASPPFPQAPPFPQPPAFYGPPVFPQPSPYSGPAAFPQPSPFYGPPPALPGSWAYSEPPVFPAAPDPAASASSDELSSSAAPPGSPAPPDSPTPPAGDPPTA</sequence>
<evidence type="ECO:0000313" key="4">
    <source>
        <dbReference type="Proteomes" id="UP000623608"/>
    </source>
</evidence>
<name>A0A919TZ03_9ACTN</name>
<reference evidence="3" key="1">
    <citation type="submission" date="2021-01" db="EMBL/GenBank/DDBJ databases">
        <title>Whole genome shotgun sequence of Actinoplanes tereljensis NBRC 105297.</title>
        <authorList>
            <person name="Komaki H."/>
            <person name="Tamura T."/>
        </authorList>
    </citation>
    <scope>NUCLEOTIDE SEQUENCE</scope>
    <source>
        <strain evidence="3">NBRC 105297</strain>
    </source>
</reference>